<name>A0ABQ6G6I4_9CHLR</name>
<gene>
    <name evidence="2" type="ORF">KDH_70460</name>
</gene>
<dbReference type="InterPro" id="IPR027395">
    <property type="entry name" value="WH_DNA-bd_dom"/>
</dbReference>
<dbReference type="EMBL" id="BSRI01000002">
    <property type="protein sequence ID" value="GLV60226.1"/>
    <property type="molecule type" value="Genomic_DNA"/>
</dbReference>
<keyword evidence="3" id="KW-1185">Reference proteome</keyword>
<dbReference type="PANTHER" id="PTHR37318">
    <property type="entry name" value="BSL7504 PROTEIN"/>
    <property type="match status" value="1"/>
</dbReference>
<dbReference type="Pfam" id="PF13601">
    <property type="entry name" value="HTH_34"/>
    <property type="match status" value="1"/>
</dbReference>
<dbReference type="InterPro" id="IPR011991">
    <property type="entry name" value="ArsR-like_HTH"/>
</dbReference>
<dbReference type="CDD" id="cd00090">
    <property type="entry name" value="HTH_ARSR"/>
    <property type="match status" value="1"/>
</dbReference>
<dbReference type="InterPro" id="IPR036388">
    <property type="entry name" value="WH-like_DNA-bd_sf"/>
</dbReference>
<dbReference type="Gene3D" id="1.10.10.10">
    <property type="entry name" value="Winged helix-like DNA-binding domain superfamily/Winged helix DNA-binding domain"/>
    <property type="match status" value="1"/>
</dbReference>
<organism evidence="2 3">
    <name type="scientific">Dictyobacter halimunensis</name>
    <dbReference type="NCBI Taxonomy" id="3026934"/>
    <lineage>
        <taxon>Bacteria</taxon>
        <taxon>Bacillati</taxon>
        <taxon>Chloroflexota</taxon>
        <taxon>Ktedonobacteria</taxon>
        <taxon>Ktedonobacterales</taxon>
        <taxon>Dictyobacteraceae</taxon>
        <taxon>Dictyobacter</taxon>
    </lineage>
</organism>
<dbReference type="InterPro" id="IPR036390">
    <property type="entry name" value="WH_DNA-bd_sf"/>
</dbReference>
<comment type="caution">
    <text evidence="2">The sequence shown here is derived from an EMBL/GenBank/DDBJ whole genome shotgun (WGS) entry which is preliminary data.</text>
</comment>
<dbReference type="Proteomes" id="UP001344906">
    <property type="component" value="Unassembled WGS sequence"/>
</dbReference>
<feature type="domain" description="Winged helix DNA-binding" evidence="1">
    <location>
        <begin position="37"/>
        <end position="113"/>
    </location>
</feature>
<dbReference type="PANTHER" id="PTHR37318:SF1">
    <property type="entry name" value="BSL7504 PROTEIN"/>
    <property type="match status" value="1"/>
</dbReference>
<evidence type="ECO:0000313" key="2">
    <source>
        <dbReference type="EMBL" id="GLV60226.1"/>
    </source>
</evidence>
<dbReference type="SUPFAM" id="SSF46785">
    <property type="entry name" value="Winged helix' DNA-binding domain"/>
    <property type="match status" value="1"/>
</dbReference>
<accession>A0ABQ6G6I4</accession>
<protein>
    <submittedName>
        <fullName evidence="2">Transcriptional regulator</fullName>
    </submittedName>
</protein>
<reference evidence="2 3" key="1">
    <citation type="submission" date="2023-02" db="EMBL/GenBank/DDBJ databases">
        <title>Dictyobacter halimunensis sp. nov., a new member of the class Ktedonobacteria from forest soil in a geothermal area.</title>
        <authorList>
            <person name="Rachmania M.K."/>
            <person name="Ningsih F."/>
            <person name="Sakai Y."/>
            <person name="Yabe S."/>
            <person name="Yokota A."/>
            <person name="Sjamsuridzal W."/>
        </authorList>
    </citation>
    <scope>NUCLEOTIDE SEQUENCE [LARGE SCALE GENOMIC DNA]</scope>
    <source>
        <strain evidence="2 3">S3.2.2.5</strain>
    </source>
</reference>
<evidence type="ECO:0000313" key="3">
    <source>
        <dbReference type="Proteomes" id="UP001344906"/>
    </source>
</evidence>
<evidence type="ECO:0000259" key="1">
    <source>
        <dbReference type="Pfam" id="PF13601"/>
    </source>
</evidence>
<proteinExistence type="predicted"/>
<sequence length="129" mass="15022">MTTKDDSESVVPSSTDDINNDLQRVFELDRIIHEPARLVILAALSKAEEVDFKFLQMVTGLTKGNLSRQATNLEEAGYIEIRKYYRHKVPATDYRITDTGRRAFARYWDQMAALQQRFHDEDSNHEKEE</sequence>
<dbReference type="RefSeq" id="WP_338257234.1">
    <property type="nucleotide sequence ID" value="NZ_BSRI01000002.1"/>
</dbReference>